<feature type="compositionally biased region" description="Low complexity" evidence="2">
    <location>
        <begin position="45"/>
        <end position="63"/>
    </location>
</feature>
<evidence type="ECO:0000256" key="2">
    <source>
        <dbReference type="SAM" id="MobiDB-lite"/>
    </source>
</evidence>
<reference evidence="3" key="1">
    <citation type="submission" date="2018-06" db="EMBL/GenBank/DDBJ databases">
        <authorList>
            <person name="Zhirakovskaya E."/>
        </authorList>
    </citation>
    <scope>NUCLEOTIDE SEQUENCE</scope>
</reference>
<dbReference type="PANTHER" id="PTHR36842:SF1">
    <property type="entry name" value="PROTEIN TOLB"/>
    <property type="match status" value="1"/>
</dbReference>
<proteinExistence type="inferred from homology"/>
<feature type="region of interest" description="Disordered" evidence="2">
    <location>
        <begin position="42"/>
        <end position="63"/>
    </location>
</feature>
<dbReference type="PROSITE" id="PS51257">
    <property type="entry name" value="PROKAR_LIPOPROTEIN"/>
    <property type="match status" value="1"/>
</dbReference>
<organism evidence="3">
    <name type="scientific">hydrothermal vent metagenome</name>
    <dbReference type="NCBI Taxonomy" id="652676"/>
    <lineage>
        <taxon>unclassified sequences</taxon>
        <taxon>metagenomes</taxon>
        <taxon>ecological metagenomes</taxon>
    </lineage>
</organism>
<sequence>MNTRSIVARFTARTPGLLLLACAGSLVGCQSNQAWLDAHNDEHAQAQPEAQAEAADAQPASRASDLQLFGEDEHWSSPTTLPADPIPLVGNPNSTDVSRVTFADQGADFDPTISTDGSFMVFASTQHHRNANIYLKNTGSTVLTQLTSDPARDVMPAISPDGQWVAFASDRLLDWNIYVIPREGGRPVQMTMGTAAELHPSWSPDGSLLAYSKLGQTSGRWEIWITEVSNTATPHFIGYGLFPEWCPKPGTGPTGGDLILYQRSAERGDRAFGIWTIEYKDGNISNPSQLIGSATTAYINPTWSPDGSQVVFAAVNNPHEVRAVDALNHEDCDLWMLATDGTTLVNLTGGAASDLMPTWGNDGRIYFVSTRTGQDNIWSMDANEAMLAAGINPSQPFATVPTDTPDGQ</sequence>
<accession>A0A3B1DHA2</accession>
<gene>
    <name evidence="3" type="ORF">MNBD_PLANCTO03-2187</name>
</gene>
<protein>
    <submittedName>
        <fullName evidence="3">TolB protein, periplasmic protein involved in the tonb-independent uptake of group A colicins</fullName>
    </submittedName>
</protein>
<dbReference type="Pfam" id="PF07676">
    <property type="entry name" value="PD40"/>
    <property type="match status" value="5"/>
</dbReference>
<dbReference type="Gene3D" id="2.120.10.30">
    <property type="entry name" value="TolB, C-terminal domain"/>
    <property type="match status" value="2"/>
</dbReference>
<name>A0A3B1DHA2_9ZZZZ</name>
<dbReference type="EMBL" id="UOGK01000587">
    <property type="protein sequence ID" value="VAX41749.1"/>
    <property type="molecule type" value="Genomic_DNA"/>
</dbReference>
<dbReference type="InterPro" id="IPR011659">
    <property type="entry name" value="WD40"/>
</dbReference>
<dbReference type="SUPFAM" id="SSF82171">
    <property type="entry name" value="DPP6 N-terminal domain-like"/>
    <property type="match status" value="1"/>
</dbReference>
<dbReference type="AlphaFoldDB" id="A0A3B1DHA2"/>
<comment type="similarity">
    <text evidence="1">Belongs to the TolB family.</text>
</comment>
<dbReference type="InterPro" id="IPR011042">
    <property type="entry name" value="6-blade_b-propeller_TolB-like"/>
</dbReference>
<dbReference type="PANTHER" id="PTHR36842">
    <property type="entry name" value="PROTEIN TOLB HOMOLOG"/>
    <property type="match status" value="1"/>
</dbReference>
<evidence type="ECO:0000313" key="3">
    <source>
        <dbReference type="EMBL" id="VAX41749.1"/>
    </source>
</evidence>
<evidence type="ECO:0000256" key="1">
    <source>
        <dbReference type="ARBA" id="ARBA00009820"/>
    </source>
</evidence>